<dbReference type="EMBL" id="LAZR01032582">
    <property type="protein sequence ID" value="KKL50478.1"/>
    <property type="molecule type" value="Genomic_DNA"/>
</dbReference>
<organism evidence="1">
    <name type="scientific">marine sediment metagenome</name>
    <dbReference type="NCBI Taxonomy" id="412755"/>
    <lineage>
        <taxon>unclassified sequences</taxon>
        <taxon>metagenomes</taxon>
        <taxon>ecological metagenomes</taxon>
    </lineage>
</organism>
<dbReference type="PROSITE" id="PS51257">
    <property type="entry name" value="PROKAR_LIPOPROTEIN"/>
    <property type="match status" value="1"/>
</dbReference>
<accession>A0A0F9CMB4</accession>
<sequence length="267" mass="29950">MNLKKVVCVLFVLVGLLMVMSCSVGQEEETDPDLYIAPPIADDAGPVGPPGPPGEIEYWEHTVKSWESTDMGNSLYYITIFDGRFELGAWYDFWQKYSDTMWFRLDTYYDGYTGNFYYMWGVGDGVVVTWADVSLIGDTLIIFKAPATAMSAPSVSGTWVNPDYDGEGYPAKAVVTDNGDGTFTAVMYETVSDTEPFDTITMTVTNQWTDSEGNLFLEVEGIVSDEVIYELIKIHADNQTMEVNISYDGYPTEIDPAGEEYQIFYRQ</sequence>
<protein>
    <submittedName>
        <fullName evidence="1">Uncharacterized protein</fullName>
    </submittedName>
</protein>
<gene>
    <name evidence="1" type="ORF">LCGC14_2305090</name>
</gene>
<name>A0A0F9CMB4_9ZZZZ</name>
<proteinExistence type="predicted"/>
<evidence type="ECO:0000313" key="1">
    <source>
        <dbReference type="EMBL" id="KKL50478.1"/>
    </source>
</evidence>
<reference evidence="1" key="1">
    <citation type="journal article" date="2015" name="Nature">
        <title>Complex archaea that bridge the gap between prokaryotes and eukaryotes.</title>
        <authorList>
            <person name="Spang A."/>
            <person name="Saw J.H."/>
            <person name="Jorgensen S.L."/>
            <person name="Zaremba-Niedzwiedzka K."/>
            <person name="Martijn J."/>
            <person name="Lind A.E."/>
            <person name="van Eijk R."/>
            <person name="Schleper C."/>
            <person name="Guy L."/>
            <person name="Ettema T.J."/>
        </authorList>
    </citation>
    <scope>NUCLEOTIDE SEQUENCE</scope>
</reference>
<comment type="caution">
    <text evidence="1">The sequence shown here is derived from an EMBL/GenBank/DDBJ whole genome shotgun (WGS) entry which is preliminary data.</text>
</comment>
<dbReference type="AlphaFoldDB" id="A0A0F9CMB4"/>